<evidence type="ECO:0000313" key="1">
    <source>
        <dbReference type="EMBL" id="MBB6557303.1"/>
    </source>
</evidence>
<evidence type="ECO:0008006" key="3">
    <source>
        <dbReference type="Google" id="ProtNLM"/>
    </source>
</evidence>
<protein>
    <recommendedName>
        <fullName evidence="3">Phage tail protein</fullName>
    </recommendedName>
</protein>
<dbReference type="AlphaFoldDB" id="A0A7X0P8K4"/>
<dbReference type="RefSeq" id="WP_185112885.1">
    <property type="nucleotide sequence ID" value="NZ_BAAAXY010000269.1"/>
</dbReference>
<sequence>MTLNVGELFATIDVKDRGTSKVNRFMTFMRDAAKKLDLDAGKLAKSAGSVGVKATATALQVSSMAASMAAAAQGAVGLVAALAPAAGIVAALPGAIALGQAALATLKIALAGVGDAFSAALGDDPKKFEESLAGLSPAAQAAARELHSVKPAIDGLRSAVQDAFFAPLAGQIRAVADAVVGPLASGMQGVAREFGLAGAEAARFASSSATVAAISSIFGSLRSAVAALQPAIQPVLAGFRDIAVVGASFSSGLVPGIASAAQRFGEFLSNAANSGTALSWMQGAVDVFKQLGQVGGDVIGIVKSIFSAMSSGGSGALGVVGQLLDQLNAFLASAQGQQALVAIFTALSQVGSALMPIFRALGGALAQVAPHIGAIATALGPGLAAAVSALGPALAALGPGLTMVAQMLAQAFASPELQSGLLMLGQGLSAALSALAPLLPAVAQLAGIVGQVLGIALSNLSAALGPVISALSSALQPALASISSAFAQLGPAMQPIYAAFGQIAGAIVQSVLPPILQLVPSLLNGLVPAFVELINAVNPLIPLLTDLLVMAIKDILPAVVPVIPIVTQLGVAFVQMGAKVAQIVAQIKPAIEAGVAIFRWMYNILVGNSIIPDMVNAIGTWIGTKLIGWFSALPGKIKNAMSSIGPTMAGIAQDVVSGFWNKLQSLASGLYNNVRNFFSNIVKSAKDALGIKSPSKVFAQIGAFMMQGMSIGVDKARGVVMSSLKKVATLATRTAMPDLSVPGVTVPDGIGSGRAMSRTVVNVTNHYPQAEPTSVTVNRSLQYVGAMGVI</sequence>
<evidence type="ECO:0000313" key="2">
    <source>
        <dbReference type="Proteomes" id="UP000565579"/>
    </source>
</evidence>
<dbReference type="Proteomes" id="UP000565579">
    <property type="component" value="Unassembled WGS sequence"/>
</dbReference>
<gene>
    <name evidence="1" type="ORF">HD593_012193</name>
</gene>
<dbReference type="EMBL" id="JACHMI010000002">
    <property type="protein sequence ID" value="MBB6557303.1"/>
    <property type="molecule type" value="Genomic_DNA"/>
</dbReference>
<organism evidence="1 2">
    <name type="scientific">Nonomuraea rubra</name>
    <dbReference type="NCBI Taxonomy" id="46180"/>
    <lineage>
        <taxon>Bacteria</taxon>
        <taxon>Bacillati</taxon>
        <taxon>Actinomycetota</taxon>
        <taxon>Actinomycetes</taxon>
        <taxon>Streptosporangiales</taxon>
        <taxon>Streptosporangiaceae</taxon>
        <taxon>Nonomuraea</taxon>
    </lineage>
</organism>
<accession>A0A7X0P8K4</accession>
<keyword evidence="2" id="KW-1185">Reference proteome</keyword>
<reference evidence="1 2" key="1">
    <citation type="submission" date="2020-08" db="EMBL/GenBank/DDBJ databases">
        <title>Sequencing the genomes of 1000 actinobacteria strains.</title>
        <authorList>
            <person name="Klenk H.-P."/>
        </authorList>
    </citation>
    <scope>NUCLEOTIDE SEQUENCE [LARGE SCALE GENOMIC DNA]</scope>
    <source>
        <strain evidence="1 2">DSM 43768</strain>
    </source>
</reference>
<comment type="caution">
    <text evidence="1">The sequence shown here is derived from an EMBL/GenBank/DDBJ whole genome shotgun (WGS) entry which is preliminary data.</text>
</comment>
<name>A0A7X0P8K4_9ACTN</name>
<proteinExistence type="predicted"/>